<dbReference type="SUPFAM" id="SSF46785">
    <property type="entry name" value="Winged helix' DNA-binding domain"/>
    <property type="match status" value="1"/>
</dbReference>
<evidence type="ECO:0000313" key="4">
    <source>
        <dbReference type="Proteomes" id="UP001592530"/>
    </source>
</evidence>
<accession>A0ABV6V2A2</accession>
<dbReference type="Pfam" id="PF03551">
    <property type="entry name" value="PadR"/>
    <property type="match status" value="1"/>
</dbReference>
<evidence type="ECO:0000259" key="1">
    <source>
        <dbReference type="Pfam" id="PF03551"/>
    </source>
</evidence>
<evidence type="ECO:0000313" key="3">
    <source>
        <dbReference type="EMBL" id="MFC1430569.1"/>
    </source>
</evidence>
<dbReference type="Proteomes" id="UP001592530">
    <property type="component" value="Unassembled WGS sequence"/>
</dbReference>
<dbReference type="InterPro" id="IPR052509">
    <property type="entry name" value="Metal_resp_DNA-bind_regulator"/>
</dbReference>
<dbReference type="EMBL" id="JBHEZY010000002">
    <property type="protein sequence ID" value="MFC1430569.1"/>
    <property type="molecule type" value="Genomic_DNA"/>
</dbReference>
<dbReference type="PANTHER" id="PTHR33169">
    <property type="entry name" value="PADR-FAMILY TRANSCRIPTIONAL REGULATOR"/>
    <property type="match status" value="1"/>
</dbReference>
<dbReference type="RefSeq" id="WP_380501144.1">
    <property type="nucleotide sequence ID" value="NZ_JBHEZX010000001.1"/>
</dbReference>
<gene>
    <name evidence="3" type="ORF">ACEZDB_07800</name>
    <name evidence="2" type="ORF">ACEZDG_01005</name>
</gene>
<protein>
    <submittedName>
        <fullName evidence="2">PadR family transcriptional regulator</fullName>
    </submittedName>
</protein>
<organism evidence="2 5">
    <name type="scientific">Streptacidiphilus alkalitolerans</name>
    <dbReference type="NCBI Taxonomy" id="3342712"/>
    <lineage>
        <taxon>Bacteria</taxon>
        <taxon>Bacillati</taxon>
        <taxon>Actinomycetota</taxon>
        <taxon>Actinomycetes</taxon>
        <taxon>Kitasatosporales</taxon>
        <taxon>Streptomycetaceae</taxon>
        <taxon>Streptacidiphilus</taxon>
    </lineage>
</organism>
<dbReference type="EMBL" id="JBHEZX010000001">
    <property type="protein sequence ID" value="MFC1407853.1"/>
    <property type="molecule type" value="Genomic_DNA"/>
</dbReference>
<feature type="domain" description="Transcription regulator PadR N-terminal" evidence="1">
    <location>
        <begin position="14"/>
        <end position="89"/>
    </location>
</feature>
<dbReference type="Gene3D" id="1.10.10.10">
    <property type="entry name" value="Winged helix-like DNA-binding domain superfamily/Winged helix DNA-binding domain"/>
    <property type="match status" value="1"/>
</dbReference>
<sequence>MAGRKMSNPLALAVLATLREQPRHPYEIAQVLRSRHKEHSIKINYGSLYTVVQSLERHGFIEAAAVERDGRRPERTLYSLTGSGAVELHDWLAELVGTPVKEHPRFEAALSLMGVLPPDEARRLLEQRVAELDARVAEGREGLAELLKTLPRVFLVESEYSLAMLAAEAEWTRQLVKDMADGSLSGIDGWRQFHATGRAPEEWLALEED</sequence>
<reference evidence="4 5" key="1">
    <citation type="submission" date="2024-09" db="EMBL/GenBank/DDBJ databases">
        <authorList>
            <person name="Lee S.D."/>
        </authorList>
    </citation>
    <scope>NUCLEOTIDE SEQUENCE [LARGE SCALE GENOMIC DNA]</scope>
    <source>
        <strain evidence="2 5">N1-1</strain>
        <strain evidence="3 4">N1-3</strain>
    </source>
</reference>
<proteinExistence type="predicted"/>
<evidence type="ECO:0000313" key="5">
    <source>
        <dbReference type="Proteomes" id="UP001592582"/>
    </source>
</evidence>
<dbReference type="InterPro" id="IPR036390">
    <property type="entry name" value="WH_DNA-bd_sf"/>
</dbReference>
<evidence type="ECO:0000313" key="2">
    <source>
        <dbReference type="EMBL" id="MFC1407853.1"/>
    </source>
</evidence>
<dbReference type="Proteomes" id="UP001592582">
    <property type="component" value="Unassembled WGS sequence"/>
</dbReference>
<keyword evidence="5" id="KW-1185">Reference proteome</keyword>
<comment type="caution">
    <text evidence="2">The sequence shown here is derived from an EMBL/GenBank/DDBJ whole genome shotgun (WGS) entry which is preliminary data.</text>
</comment>
<dbReference type="PANTHER" id="PTHR33169:SF27">
    <property type="entry name" value="TRANSCRIPTIONAL REGULATOR PADR FAMILY PROTEIN"/>
    <property type="match status" value="1"/>
</dbReference>
<dbReference type="InterPro" id="IPR005149">
    <property type="entry name" value="Tscrpt_reg_PadR_N"/>
</dbReference>
<dbReference type="InterPro" id="IPR036388">
    <property type="entry name" value="WH-like_DNA-bd_sf"/>
</dbReference>
<name>A0ABV6V2A2_9ACTN</name>